<organism evidence="15 16">
    <name type="scientific">Halalkalibacter nanhaiisediminis</name>
    <dbReference type="NCBI Taxonomy" id="688079"/>
    <lineage>
        <taxon>Bacteria</taxon>
        <taxon>Bacillati</taxon>
        <taxon>Bacillota</taxon>
        <taxon>Bacilli</taxon>
        <taxon>Bacillales</taxon>
        <taxon>Bacillaceae</taxon>
        <taxon>Halalkalibacter</taxon>
    </lineage>
</organism>
<dbReference type="PROSITE" id="PS50928">
    <property type="entry name" value="ABC_TM1"/>
    <property type="match status" value="1"/>
</dbReference>
<name>A0A562QBG3_9BACI</name>
<evidence type="ECO:0000256" key="1">
    <source>
        <dbReference type="ARBA" id="ARBA00004651"/>
    </source>
</evidence>
<evidence type="ECO:0000313" key="16">
    <source>
        <dbReference type="Proteomes" id="UP000315711"/>
    </source>
</evidence>
<evidence type="ECO:0000256" key="13">
    <source>
        <dbReference type="RuleBase" id="RU363032"/>
    </source>
</evidence>
<dbReference type="InterPro" id="IPR035906">
    <property type="entry name" value="MetI-like_sf"/>
</dbReference>
<comment type="subunit">
    <text evidence="11">The complex is composed of two ATP-binding proteins (NikD and NikE), two transmembrane proteins (NikB and NikC) and a solute-binding protein (NikA).</text>
</comment>
<dbReference type="AlphaFoldDB" id="A0A562QBG3"/>
<dbReference type="Proteomes" id="UP000315711">
    <property type="component" value="Unassembled WGS sequence"/>
</dbReference>
<dbReference type="InterPro" id="IPR050045">
    <property type="entry name" value="Opp2B"/>
</dbReference>
<dbReference type="Pfam" id="PF19300">
    <property type="entry name" value="BPD_transp_1_N"/>
    <property type="match status" value="1"/>
</dbReference>
<keyword evidence="3" id="KW-1003">Cell membrane</keyword>
<keyword evidence="2 13" id="KW-0813">Transport</keyword>
<keyword evidence="7" id="KW-0406">Ion transport</keyword>
<dbReference type="Pfam" id="PF00528">
    <property type="entry name" value="BPD_transp_1"/>
    <property type="match status" value="1"/>
</dbReference>
<reference evidence="15 16" key="1">
    <citation type="journal article" date="2015" name="Stand. Genomic Sci.">
        <title>Genomic Encyclopedia of Bacterial and Archaeal Type Strains, Phase III: the genomes of soil and plant-associated and newly described type strains.</title>
        <authorList>
            <person name="Whitman W.B."/>
            <person name="Woyke T."/>
            <person name="Klenk H.P."/>
            <person name="Zhou Y."/>
            <person name="Lilburn T.G."/>
            <person name="Beck B.J."/>
            <person name="De Vos P."/>
            <person name="Vandamme P."/>
            <person name="Eisen J.A."/>
            <person name="Garrity G."/>
            <person name="Hugenholtz P."/>
            <person name="Kyrpides N.C."/>
        </authorList>
    </citation>
    <scope>NUCLEOTIDE SEQUENCE [LARGE SCALE GENOMIC DNA]</scope>
    <source>
        <strain evidence="15 16">CGMCC 1.10116</strain>
    </source>
</reference>
<feature type="transmembrane region" description="Helical" evidence="13">
    <location>
        <begin position="276"/>
        <end position="295"/>
    </location>
</feature>
<evidence type="ECO:0000259" key="14">
    <source>
        <dbReference type="PROSITE" id="PS50928"/>
    </source>
</evidence>
<evidence type="ECO:0000256" key="11">
    <source>
        <dbReference type="ARBA" id="ARBA00038669"/>
    </source>
</evidence>
<dbReference type="Gene3D" id="1.10.3720.10">
    <property type="entry name" value="MetI-like"/>
    <property type="match status" value="1"/>
</dbReference>
<evidence type="ECO:0000256" key="2">
    <source>
        <dbReference type="ARBA" id="ARBA00022448"/>
    </source>
</evidence>
<evidence type="ECO:0000256" key="5">
    <source>
        <dbReference type="ARBA" id="ARBA00022692"/>
    </source>
</evidence>
<dbReference type="CDD" id="cd06261">
    <property type="entry name" value="TM_PBP2"/>
    <property type="match status" value="1"/>
</dbReference>
<dbReference type="PANTHER" id="PTHR43163:SF6">
    <property type="entry name" value="DIPEPTIDE TRANSPORT SYSTEM PERMEASE PROTEIN DPPB-RELATED"/>
    <property type="match status" value="1"/>
</dbReference>
<feature type="transmembrane region" description="Helical" evidence="13">
    <location>
        <begin position="102"/>
        <end position="125"/>
    </location>
</feature>
<dbReference type="EMBL" id="VLKZ01000010">
    <property type="protein sequence ID" value="TWI54105.1"/>
    <property type="molecule type" value="Genomic_DNA"/>
</dbReference>
<evidence type="ECO:0000256" key="7">
    <source>
        <dbReference type="ARBA" id="ARBA00023065"/>
    </source>
</evidence>
<evidence type="ECO:0000256" key="10">
    <source>
        <dbReference type="ARBA" id="ARBA00024202"/>
    </source>
</evidence>
<proteinExistence type="inferred from homology"/>
<accession>A0A562QBG3</accession>
<evidence type="ECO:0000313" key="15">
    <source>
        <dbReference type="EMBL" id="TWI54105.1"/>
    </source>
</evidence>
<keyword evidence="5 13" id="KW-0812">Transmembrane</keyword>
<feature type="transmembrane region" description="Helical" evidence="13">
    <location>
        <begin position="12"/>
        <end position="30"/>
    </location>
</feature>
<sequence length="314" mass="35067">MAKVIVSRVLQLIMVLFLLSIMTFGLMKLAPGDPVRTILKTDEVSVSLEELEALRKELQFDQPIFIQYTSWLSNVVRLDLGESYVSQQPVVKEIASRIVPTLYLTVGGLMVMTIVATALGTLSAVFKNSWIDHFSRLFAYIGASVPTFWLGLILIYLFSFKLSILPAMGEGSIKHLILPSLTLGLGMAAVYARLLRAGLLESFSQEYIRAARSRGLSEWQIVKGHALRSALLPVMTMFGMSFGYLLGGSVVVEMIFSYPGLGKMVVDAVFKRDYTLIQGYILFTGVVVVFINLLVDLSYRFLDPRIRFEKEGRL</sequence>
<keyword evidence="4" id="KW-0533">Nickel</keyword>
<feature type="domain" description="ABC transmembrane type-1" evidence="14">
    <location>
        <begin position="98"/>
        <end position="299"/>
    </location>
</feature>
<dbReference type="InterPro" id="IPR045621">
    <property type="entry name" value="BPD_transp_1_N"/>
</dbReference>
<evidence type="ECO:0000256" key="12">
    <source>
        <dbReference type="ARBA" id="ARBA00044774"/>
    </source>
</evidence>
<comment type="subcellular location">
    <subcellularLocation>
        <location evidence="1 13">Cell membrane</location>
        <topology evidence="1 13">Multi-pass membrane protein</topology>
    </subcellularLocation>
</comment>
<feature type="transmembrane region" description="Helical" evidence="13">
    <location>
        <begin position="137"/>
        <end position="157"/>
    </location>
</feature>
<evidence type="ECO:0000256" key="4">
    <source>
        <dbReference type="ARBA" id="ARBA00022596"/>
    </source>
</evidence>
<dbReference type="PANTHER" id="PTHR43163">
    <property type="entry name" value="DIPEPTIDE TRANSPORT SYSTEM PERMEASE PROTEIN DPPB-RELATED"/>
    <property type="match status" value="1"/>
</dbReference>
<protein>
    <recommendedName>
        <fullName evidence="12">Nickel import system permease protein NikB</fullName>
    </recommendedName>
</protein>
<keyword evidence="9 13" id="KW-0472">Membrane</keyword>
<evidence type="ECO:0000256" key="9">
    <source>
        <dbReference type="ARBA" id="ARBA00023136"/>
    </source>
</evidence>
<keyword evidence="8" id="KW-0921">Nickel transport</keyword>
<keyword evidence="16" id="KW-1185">Reference proteome</keyword>
<feature type="transmembrane region" description="Helical" evidence="13">
    <location>
        <begin position="230"/>
        <end position="256"/>
    </location>
</feature>
<evidence type="ECO:0000256" key="6">
    <source>
        <dbReference type="ARBA" id="ARBA00022989"/>
    </source>
</evidence>
<evidence type="ECO:0000256" key="3">
    <source>
        <dbReference type="ARBA" id="ARBA00022475"/>
    </source>
</evidence>
<dbReference type="GO" id="GO:0005886">
    <property type="term" value="C:plasma membrane"/>
    <property type="evidence" value="ECO:0007669"/>
    <property type="project" value="UniProtKB-SubCell"/>
</dbReference>
<keyword evidence="6 13" id="KW-1133">Transmembrane helix</keyword>
<comment type="similarity">
    <text evidence="10">Belongs to the binding-protein-dependent transport system permease family. OppBC subfamily.</text>
</comment>
<gene>
    <name evidence="15" type="ORF">IQ10_03208</name>
</gene>
<dbReference type="SUPFAM" id="SSF161098">
    <property type="entry name" value="MetI-like"/>
    <property type="match status" value="1"/>
</dbReference>
<dbReference type="InterPro" id="IPR000515">
    <property type="entry name" value="MetI-like"/>
</dbReference>
<dbReference type="RefSeq" id="WP_242009861.1">
    <property type="nucleotide sequence ID" value="NZ_VLKZ01000010.1"/>
</dbReference>
<evidence type="ECO:0000256" key="8">
    <source>
        <dbReference type="ARBA" id="ARBA00023112"/>
    </source>
</evidence>
<dbReference type="GO" id="GO:0015099">
    <property type="term" value="F:nickel cation transmembrane transporter activity"/>
    <property type="evidence" value="ECO:0007669"/>
    <property type="project" value="InterPro"/>
</dbReference>
<comment type="caution">
    <text evidence="15">The sequence shown here is derived from an EMBL/GenBank/DDBJ whole genome shotgun (WGS) entry which is preliminary data.</text>
</comment>
<feature type="transmembrane region" description="Helical" evidence="13">
    <location>
        <begin position="177"/>
        <end position="195"/>
    </location>
</feature>
<dbReference type="NCBIfam" id="NF045470">
    <property type="entry name" value="Opp2B"/>
    <property type="match status" value="1"/>
</dbReference>